<accession>A0A9W9LGN0</accession>
<reference evidence="2" key="2">
    <citation type="journal article" date="2023" name="IMA Fungus">
        <title>Comparative genomic study of the Penicillium genus elucidates a diverse pangenome and 15 lateral gene transfer events.</title>
        <authorList>
            <person name="Petersen C."/>
            <person name="Sorensen T."/>
            <person name="Nielsen M.R."/>
            <person name="Sondergaard T.E."/>
            <person name="Sorensen J.L."/>
            <person name="Fitzpatrick D.A."/>
            <person name="Frisvad J.C."/>
            <person name="Nielsen K.L."/>
        </authorList>
    </citation>
    <scope>NUCLEOTIDE SEQUENCE</scope>
    <source>
        <strain evidence="2">IBT 21917</strain>
    </source>
</reference>
<dbReference type="EMBL" id="JAPQKO010000006">
    <property type="protein sequence ID" value="KAJ5155338.1"/>
    <property type="molecule type" value="Genomic_DNA"/>
</dbReference>
<dbReference type="OrthoDB" id="4294145at2759"/>
<feature type="chain" id="PRO_5040969093" evidence="1">
    <location>
        <begin position="18"/>
        <end position="86"/>
    </location>
</feature>
<keyword evidence="3" id="KW-1185">Reference proteome</keyword>
<evidence type="ECO:0000256" key="1">
    <source>
        <dbReference type="SAM" id="SignalP"/>
    </source>
</evidence>
<keyword evidence="1" id="KW-0732">Signal</keyword>
<proteinExistence type="predicted"/>
<comment type="caution">
    <text evidence="2">The sequence shown here is derived from an EMBL/GenBank/DDBJ whole genome shotgun (WGS) entry which is preliminary data.</text>
</comment>
<dbReference type="Proteomes" id="UP001146351">
    <property type="component" value="Unassembled WGS sequence"/>
</dbReference>
<evidence type="ECO:0000313" key="3">
    <source>
        <dbReference type="Proteomes" id="UP001146351"/>
    </source>
</evidence>
<feature type="signal peptide" evidence="1">
    <location>
        <begin position="1"/>
        <end position="17"/>
    </location>
</feature>
<reference evidence="2" key="1">
    <citation type="submission" date="2022-11" db="EMBL/GenBank/DDBJ databases">
        <authorList>
            <person name="Petersen C."/>
        </authorList>
    </citation>
    <scope>NUCLEOTIDE SEQUENCE</scope>
    <source>
        <strain evidence="2">IBT 21917</strain>
    </source>
</reference>
<protein>
    <submittedName>
        <fullName evidence="2">Uncharacterized protein</fullName>
    </submittedName>
</protein>
<organism evidence="2 3">
    <name type="scientific">Penicillium capsulatum</name>
    <dbReference type="NCBI Taxonomy" id="69766"/>
    <lineage>
        <taxon>Eukaryota</taxon>
        <taxon>Fungi</taxon>
        <taxon>Dikarya</taxon>
        <taxon>Ascomycota</taxon>
        <taxon>Pezizomycotina</taxon>
        <taxon>Eurotiomycetes</taxon>
        <taxon>Eurotiomycetidae</taxon>
        <taxon>Eurotiales</taxon>
        <taxon>Aspergillaceae</taxon>
        <taxon>Penicillium</taxon>
    </lineage>
</organism>
<sequence length="86" mass="9246">MNLYLFLFLAAVSLSAAANCPFAKFAKTGADGVPELDHDKVNAFVAKMKKFAPEDASALEEKLHAVQNHDSGFDAVPGHTDVRVDL</sequence>
<gene>
    <name evidence="2" type="ORF">N7492_008141</name>
</gene>
<dbReference type="AlphaFoldDB" id="A0A9W9LGN0"/>
<evidence type="ECO:0000313" key="2">
    <source>
        <dbReference type="EMBL" id="KAJ5155338.1"/>
    </source>
</evidence>
<name>A0A9W9LGN0_9EURO</name>